<protein>
    <submittedName>
        <fullName evidence="2">Sulfatase</fullName>
    </submittedName>
</protein>
<feature type="transmembrane region" description="Helical" evidence="1">
    <location>
        <begin position="6"/>
        <end position="25"/>
    </location>
</feature>
<dbReference type="EMBL" id="SAXT01000001">
    <property type="protein sequence ID" value="TXJ13712.1"/>
    <property type="molecule type" value="Genomic_DNA"/>
</dbReference>
<feature type="transmembrane region" description="Helical" evidence="1">
    <location>
        <begin position="105"/>
        <end position="131"/>
    </location>
</feature>
<feature type="transmembrane region" description="Helical" evidence="1">
    <location>
        <begin position="37"/>
        <end position="53"/>
    </location>
</feature>
<sequence>MLYNFYINSFIIIAILYFAITQFLLPSLSIDRFKISLIDTLYIYLFSLISYFLSNKKLVISYLFIIVSVFSFFTIEPLGITILTKPIFFTDMEYLYPSLIEVLPFYMQIITIAATILYFSSLLAFALYFLFRLIKIFLENKKKGIALFFIIIITTYLSFFRQVKINSIYPNYIERVNKFGIINSISYRISFDKENNKIIANIDNVKNAIELLKEVQNKRDILNLIMPYDYTNKRNVFIIFMESFYDYSHFLELFDKDPFPKEYREWALQSAKVGPNDGNGSLFARLSGLIGTSPIFPKKQKSKVNTALPFLMKDAGYKTIALEECGITFNLDKLFPNIGFEETIFNLGLTNIKNYIKNNDFEKPLFISGFTFLGHAGSHIKNDFNIFENNKRFYEKINRKDKKVLLETMENSVMAAIDIIETKNIILQKYPDAIIIFKHDHLYPYLAGMIYNSSIDENIKKEFFESYAISPLLIWNGRNGAFKLEDGFPPENIPLFIAVNTKINWTNSIISFLYKDKTEGIIRFYNNFYTNENNKIIQIEVSKESLSYKYNYAQRILSEDILRGEKYFNDIITR</sequence>
<evidence type="ECO:0000313" key="3">
    <source>
        <dbReference type="Proteomes" id="UP000325116"/>
    </source>
</evidence>
<keyword evidence="1" id="KW-0472">Membrane</keyword>
<comment type="caution">
    <text evidence="2">The sequence shown here is derived from an EMBL/GenBank/DDBJ whole genome shotgun (WGS) entry which is preliminary data.</text>
</comment>
<dbReference type="InterPro" id="IPR017850">
    <property type="entry name" value="Alkaline_phosphatase_core_sf"/>
</dbReference>
<evidence type="ECO:0000313" key="2">
    <source>
        <dbReference type="EMBL" id="TXJ13712.1"/>
    </source>
</evidence>
<gene>
    <name evidence="2" type="ORF">EPJ80_00070</name>
</gene>
<organism evidence="2 3">
    <name type="scientific">Brachyspira aalborgi</name>
    <dbReference type="NCBI Taxonomy" id="29522"/>
    <lineage>
        <taxon>Bacteria</taxon>
        <taxon>Pseudomonadati</taxon>
        <taxon>Spirochaetota</taxon>
        <taxon>Spirochaetia</taxon>
        <taxon>Brachyspirales</taxon>
        <taxon>Brachyspiraceae</taxon>
        <taxon>Brachyspira</taxon>
    </lineage>
</organism>
<feature type="transmembrane region" description="Helical" evidence="1">
    <location>
        <begin position="143"/>
        <end position="160"/>
    </location>
</feature>
<keyword evidence="1" id="KW-0812">Transmembrane</keyword>
<keyword evidence="1" id="KW-1133">Transmembrane helix</keyword>
<reference evidence="2 3" key="1">
    <citation type="journal article" date="1992" name="Lakartidningen">
        <title>[Penicillin V and not amoxicillin is the first choice preparation in acute otitis].</title>
        <authorList>
            <person name="Kamme C."/>
            <person name="Lundgren K."/>
            <person name="Prellner K."/>
        </authorList>
    </citation>
    <scope>NUCLEOTIDE SEQUENCE [LARGE SCALE GENOMIC DNA]</scope>
    <source>
        <strain evidence="2 3">W1</strain>
    </source>
</reference>
<accession>A0A5C8CQ45</accession>
<feature type="transmembrane region" description="Helical" evidence="1">
    <location>
        <begin position="59"/>
        <end position="84"/>
    </location>
</feature>
<evidence type="ECO:0000256" key="1">
    <source>
        <dbReference type="SAM" id="Phobius"/>
    </source>
</evidence>
<dbReference type="AlphaFoldDB" id="A0A5C8CQ45"/>
<dbReference type="Proteomes" id="UP000325116">
    <property type="component" value="Unassembled WGS sequence"/>
</dbReference>
<name>A0A5C8CQ45_9SPIR</name>
<proteinExistence type="predicted"/>
<dbReference type="Gene3D" id="3.40.720.10">
    <property type="entry name" value="Alkaline Phosphatase, subunit A"/>
    <property type="match status" value="1"/>
</dbReference>